<sequence length="119" mass="13352">MYVLMKLLMSLEQFSVSLRLAGGCLCQLLVDHKSILSKVLATIDWRNLLSDAPLKLAEANSTVEITMLLYSQEWQTSLQKTVAVYFTSLITEGRHVTHISESFIYSLALNVSQSIKSIN</sequence>
<keyword evidence="2" id="KW-1185">Reference proteome</keyword>
<organism evidence="1 2">
    <name type="scientific">Amphimedon queenslandica</name>
    <name type="common">Sponge</name>
    <dbReference type="NCBI Taxonomy" id="400682"/>
    <lineage>
        <taxon>Eukaryota</taxon>
        <taxon>Metazoa</taxon>
        <taxon>Porifera</taxon>
        <taxon>Demospongiae</taxon>
        <taxon>Heteroscleromorpha</taxon>
        <taxon>Haplosclerida</taxon>
        <taxon>Niphatidae</taxon>
        <taxon>Amphimedon</taxon>
    </lineage>
</organism>
<reference evidence="1" key="2">
    <citation type="submission" date="2024-06" db="UniProtKB">
        <authorList>
            <consortium name="EnsemblMetazoa"/>
        </authorList>
    </citation>
    <scope>IDENTIFICATION</scope>
</reference>
<evidence type="ECO:0000313" key="2">
    <source>
        <dbReference type="Proteomes" id="UP000007879"/>
    </source>
</evidence>
<proteinExistence type="predicted"/>
<dbReference type="RefSeq" id="XP_019854929.1">
    <property type="nucleotide sequence ID" value="XM_019999370.1"/>
</dbReference>
<evidence type="ECO:0000313" key="1">
    <source>
        <dbReference type="EnsemblMetazoa" id="XP_019854929.1"/>
    </source>
</evidence>
<dbReference type="KEGG" id="aqu:109583869"/>
<name>A0AAN0JD57_AMPQE</name>
<accession>A0AAN0JD57</accession>
<dbReference type="Proteomes" id="UP000007879">
    <property type="component" value="Unassembled WGS sequence"/>
</dbReference>
<dbReference type="EnsemblMetazoa" id="XM_019999370.1">
    <property type="protein sequence ID" value="XP_019854929.1"/>
    <property type="gene ID" value="LOC109583869"/>
</dbReference>
<dbReference type="AlphaFoldDB" id="A0AAN0JD57"/>
<protein>
    <submittedName>
        <fullName evidence="1">Uncharacterized protein</fullName>
    </submittedName>
</protein>
<dbReference type="GeneID" id="109583869"/>
<reference evidence="2" key="1">
    <citation type="journal article" date="2010" name="Nature">
        <title>The Amphimedon queenslandica genome and the evolution of animal complexity.</title>
        <authorList>
            <person name="Srivastava M."/>
            <person name="Simakov O."/>
            <person name="Chapman J."/>
            <person name="Fahey B."/>
            <person name="Gauthier M.E."/>
            <person name="Mitros T."/>
            <person name="Richards G.S."/>
            <person name="Conaco C."/>
            <person name="Dacre M."/>
            <person name="Hellsten U."/>
            <person name="Larroux C."/>
            <person name="Putnam N.H."/>
            <person name="Stanke M."/>
            <person name="Adamska M."/>
            <person name="Darling A."/>
            <person name="Degnan S.M."/>
            <person name="Oakley T.H."/>
            <person name="Plachetzki D.C."/>
            <person name="Zhai Y."/>
            <person name="Adamski M."/>
            <person name="Calcino A."/>
            <person name="Cummins S.F."/>
            <person name="Goodstein D.M."/>
            <person name="Harris C."/>
            <person name="Jackson D.J."/>
            <person name="Leys S.P."/>
            <person name="Shu S."/>
            <person name="Woodcroft B.J."/>
            <person name="Vervoort M."/>
            <person name="Kosik K.S."/>
            <person name="Manning G."/>
            <person name="Degnan B.M."/>
            <person name="Rokhsar D.S."/>
        </authorList>
    </citation>
    <scope>NUCLEOTIDE SEQUENCE [LARGE SCALE GENOMIC DNA]</scope>
</reference>